<dbReference type="Proteomes" id="UP000467700">
    <property type="component" value="Unassembled WGS sequence"/>
</dbReference>
<keyword evidence="2" id="KW-1185">Reference proteome</keyword>
<comment type="caution">
    <text evidence="1">The sequence shown here is derived from an EMBL/GenBank/DDBJ whole genome shotgun (WGS) entry which is preliminary data.</text>
</comment>
<organism evidence="1 2">
    <name type="scientific">Cyclocybe aegerita</name>
    <name type="common">Black poplar mushroom</name>
    <name type="synonym">Agrocybe aegerita</name>
    <dbReference type="NCBI Taxonomy" id="1973307"/>
    <lineage>
        <taxon>Eukaryota</taxon>
        <taxon>Fungi</taxon>
        <taxon>Dikarya</taxon>
        <taxon>Basidiomycota</taxon>
        <taxon>Agaricomycotina</taxon>
        <taxon>Agaricomycetes</taxon>
        <taxon>Agaricomycetidae</taxon>
        <taxon>Agaricales</taxon>
        <taxon>Agaricineae</taxon>
        <taxon>Bolbitiaceae</taxon>
        <taxon>Cyclocybe</taxon>
    </lineage>
</organism>
<reference evidence="1 2" key="1">
    <citation type="submission" date="2020-01" db="EMBL/GenBank/DDBJ databases">
        <authorList>
            <person name="Gupta K D."/>
        </authorList>
    </citation>
    <scope>NUCLEOTIDE SEQUENCE [LARGE SCALE GENOMIC DNA]</scope>
</reference>
<protein>
    <submittedName>
        <fullName evidence="1">Uncharacterized protein</fullName>
    </submittedName>
</protein>
<proteinExistence type="predicted"/>
<dbReference type="OrthoDB" id="10290576at2759"/>
<name>A0A8S0W9J6_CYCAE</name>
<accession>A0A8S0W9J6</accession>
<evidence type="ECO:0000313" key="2">
    <source>
        <dbReference type="Proteomes" id="UP000467700"/>
    </source>
</evidence>
<gene>
    <name evidence="1" type="ORF">AAE3_LOCUS10096</name>
</gene>
<dbReference type="AlphaFoldDB" id="A0A8S0W9J6"/>
<evidence type="ECO:0000313" key="1">
    <source>
        <dbReference type="EMBL" id="CAA7267808.1"/>
    </source>
</evidence>
<sequence>MTTYLPASNPQVLVDALGTKLGNIVLDVAPGTGPRYQVPALTREARLHKLFPAAAFAVRFMIRTRQAASPLSRSLGNKVSTLSREARVLKLFPAAAFAVRFMIRTRKSSARHRLPARAVN</sequence>
<dbReference type="EMBL" id="CACVBS010000063">
    <property type="protein sequence ID" value="CAA7267808.1"/>
    <property type="molecule type" value="Genomic_DNA"/>
</dbReference>